<evidence type="ECO:0000259" key="2">
    <source>
        <dbReference type="SMART" id="SM01075"/>
    </source>
</evidence>
<dbReference type="RefSeq" id="XP_028873613.1">
    <property type="nucleotide sequence ID" value="XM_029018386.1"/>
</dbReference>
<dbReference type="InterPro" id="IPR045173">
    <property type="entry name" value="Cdt1"/>
</dbReference>
<dbReference type="GeneID" id="39978165"/>
<dbReference type="PANTHER" id="PTHR28637:SF1">
    <property type="entry name" value="DNA REPLICATION FACTOR CDT1"/>
    <property type="match status" value="1"/>
</dbReference>
<feature type="domain" description="CDT1 Geminin-binding" evidence="2">
    <location>
        <begin position="246"/>
        <end position="421"/>
    </location>
</feature>
<comment type="caution">
    <text evidence="3">The sequence shown here is derived from an EMBL/GenBank/DDBJ whole genome shotgun (WGS) entry which is preliminary data.</text>
</comment>
<sequence>MARKSKRLQSLLPENNELLQTRLDIGYGIRSNVLINNLSNLEENIKKVDGVRTRSMTRSNINKKNTDFQVGNADLNEVFKTTEVDIASPTKKSKTKQKNSRNLKFNKTKQKNQDVKYNEHNDIKNNDDSSSLDCKKKIILINDTDDAFESGNCGTERIQFNDISRLDSLLPPTAPESQDNSPIRGNSNNEFIVGEESIFTDVNELQSENRLENLLSQDQNTNLSIYEHLFKPENKANLDRLKKIKLSEKYEYLIDIFQGLEIVLRLLERRQKPFFYHTFIREQVENITKKTFSLENLLRIVWISPQLISIKWCKTNKLNINVLDSPNNKLNEYYGQYELEIILNNGINNPLNRLSHSNINERVDIFRLILIDFTIFQQEIYLKQIITKDIQANSDILELKGWSSFFNIENCVEIPKAKLPQKKNSNSNLHNSIKKSGQRINNLSLTPNTRSLYNLKVISSLSNLEEQIEHEKNNRRSLSADNIKKDESNGVLVTPLRSKKSIFETNLIDGNKDKDKLITDPHPSNNINISSTPNRSFRSSYMLSRSISPKITSSNARIPLCNTKFSKSVTILSKNKSLLTPSQKDLLESVKRREKIKEISNMINVEDEGFNEKLDQVKNEIWTIQQLSFVFLGTKKLIPTTQLPLLAKRLTTSARNSPEVSKVQDSIIRLSTKWPEYIKLGNSTVDKGVKLVKLHINDDNLSDIIKELNKEKESIFKQREEFRLETISKYK</sequence>
<dbReference type="VEuPathDB" id="CryptoDB:cubi_01374"/>
<evidence type="ECO:0000256" key="1">
    <source>
        <dbReference type="SAM" id="MobiDB-lite"/>
    </source>
</evidence>
<accession>A0A1J4MCT4</accession>
<dbReference type="GO" id="GO:0071163">
    <property type="term" value="P:DNA replication preinitiation complex assembly"/>
    <property type="evidence" value="ECO:0007669"/>
    <property type="project" value="InterPro"/>
</dbReference>
<dbReference type="InterPro" id="IPR014939">
    <property type="entry name" value="CDT1_Gemini-bd-like"/>
</dbReference>
<feature type="region of interest" description="Disordered" evidence="1">
    <location>
        <begin position="514"/>
        <end position="533"/>
    </location>
</feature>
<feature type="compositionally biased region" description="Basic residues" evidence="1">
    <location>
        <begin position="91"/>
        <end position="110"/>
    </location>
</feature>
<dbReference type="GO" id="GO:0005634">
    <property type="term" value="C:nucleus"/>
    <property type="evidence" value="ECO:0007669"/>
    <property type="project" value="TreeGrafter"/>
</dbReference>
<feature type="compositionally biased region" description="Basic and acidic residues" evidence="1">
    <location>
        <begin position="111"/>
        <end position="127"/>
    </location>
</feature>
<dbReference type="GO" id="GO:0070182">
    <property type="term" value="F:DNA polymerase binding"/>
    <property type="evidence" value="ECO:0007669"/>
    <property type="project" value="TreeGrafter"/>
</dbReference>
<dbReference type="GO" id="GO:0000278">
    <property type="term" value="P:mitotic cell cycle"/>
    <property type="evidence" value="ECO:0007669"/>
    <property type="project" value="TreeGrafter"/>
</dbReference>
<organism evidence="3 4">
    <name type="scientific">Cryptosporidium ubiquitum</name>
    <dbReference type="NCBI Taxonomy" id="857276"/>
    <lineage>
        <taxon>Eukaryota</taxon>
        <taxon>Sar</taxon>
        <taxon>Alveolata</taxon>
        <taxon>Apicomplexa</taxon>
        <taxon>Conoidasida</taxon>
        <taxon>Coccidia</taxon>
        <taxon>Eucoccidiorida</taxon>
        <taxon>Eimeriorina</taxon>
        <taxon>Cryptosporidiidae</taxon>
        <taxon>Cryptosporidium</taxon>
    </lineage>
</organism>
<dbReference type="GO" id="GO:0003677">
    <property type="term" value="F:DNA binding"/>
    <property type="evidence" value="ECO:0007669"/>
    <property type="project" value="InterPro"/>
</dbReference>
<proteinExistence type="predicted"/>
<feature type="region of interest" description="Disordered" evidence="1">
    <location>
        <begin position="89"/>
        <end position="128"/>
    </location>
</feature>
<dbReference type="Pfam" id="PF08839">
    <property type="entry name" value="CDT1"/>
    <property type="match status" value="1"/>
</dbReference>
<evidence type="ECO:0000313" key="4">
    <source>
        <dbReference type="Proteomes" id="UP000186176"/>
    </source>
</evidence>
<dbReference type="PANTHER" id="PTHR28637">
    <property type="entry name" value="DNA REPLICATION FACTOR CDT1"/>
    <property type="match status" value="1"/>
</dbReference>
<keyword evidence="4" id="KW-1185">Reference proteome</keyword>
<dbReference type="InterPro" id="IPR036390">
    <property type="entry name" value="WH_DNA-bd_sf"/>
</dbReference>
<gene>
    <name evidence="3" type="ORF">cubi_01374</name>
</gene>
<name>A0A1J4MCT4_9CRYT</name>
<dbReference type="SMART" id="SM01075">
    <property type="entry name" value="CDT1"/>
    <property type="match status" value="1"/>
</dbReference>
<dbReference type="EMBL" id="LRBP01000025">
    <property type="protein sequence ID" value="OII72041.1"/>
    <property type="molecule type" value="Genomic_DNA"/>
</dbReference>
<dbReference type="GO" id="GO:0000076">
    <property type="term" value="P:DNA replication checkpoint signaling"/>
    <property type="evidence" value="ECO:0007669"/>
    <property type="project" value="TreeGrafter"/>
</dbReference>
<evidence type="ECO:0000313" key="3">
    <source>
        <dbReference type="EMBL" id="OII72041.1"/>
    </source>
</evidence>
<dbReference type="OrthoDB" id="341730at2759"/>
<protein>
    <recommendedName>
        <fullName evidence="2">CDT1 Geminin-binding domain-containing protein</fullName>
    </recommendedName>
</protein>
<dbReference type="SUPFAM" id="SSF46785">
    <property type="entry name" value="Winged helix' DNA-binding domain"/>
    <property type="match status" value="1"/>
</dbReference>
<reference evidence="3 4" key="1">
    <citation type="submission" date="2016-10" db="EMBL/GenBank/DDBJ databases">
        <title>Reductive evolution of mitochondrial metabolism and differential evolution of invasion-related proteins in Cryptosporidium.</title>
        <authorList>
            <person name="Liu S."/>
            <person name="Roellig D.M."/>
            <person name="Guo Y."/>
            <person name="Li N."/>
            <person name="Frace M.A."/>
            <person name="Tang K."/>
            <person name="Zhang L."/>
            <person name="Feng Y."/>
            <person name="Xiao L."/>
        </authorList>
    </citation>
    <scope>NUCLEOTIDE SEQUENCE [LARGE SCALE GENOMIC DNA]</scope>
    <source>
        <strain evidence="3">39726</strain>
    </source>
</reference>
<dbReference type="GO" id="GO:0030174">
    <property type="term" value="P:regulation of DNA-templated DNA replication initiation"/>
    <property type="evidence" value="ECO:0007669"/>
    <property type="project" value="InterPro"/>
</dbReference>
<dbReference type="AlphaFoldDB" id="A0A1J4MCT4"/>
<dbReference type="CDD" id="cd08674">
    <property type="entry name" value="Cdt1_m"/>
    <property type="match status" value="1"/>
</dbReference>
<dbReference type="Proteomes" id="UP000186176">
    <property type="component" value="Unassembled WGS sequence"/>
</dbReference>